<feature type="compositionally biased region" description="Polar residues" evidence="1">
    <location>
        <begin position="13"/>
        <end position="28"/>
    </location>
</feature>
<gene>
    <name evidence="2" type="ORF">F4148_08695</name>
</gene>
<organism evidence="2">
    <name type="scientific">Caldilineaceae bacterium SB0675_bin_29</name>
    <dbReference type="NCBI Taxonomy" id="2605266"/>
    <lineage>
        <taxon>Bacteria</taxon>
        <taxon>Bacillati</taxon>
        <taxon>Chloroflexota</taxon>
        <taxon>Caldilineae</taxon>
        <taxon>Caldilineales</taxon>
        <taxon>Caldilineaceae</taxon>
    </lineage>
</organism>
<reference evidence="2" key="1">
    <citation type="submission" date="2019-09" db="EMBL/GenBank/DDBJ databases">
        <title>Characterisation of the sponge microbiome using genome-centric metagenomics.</title>
        <authorList>
            <person name="Engelberts J.P."/>
            <person name="Robbins S.J."/>
            <person name="De Goeij J.M."/>
            <person name="Aranda M."/>
            <person name="Bell S.C."/>
            <person name="Webster N.S."/>
        </authorList>
    </citation>
    <scope>NUCLEOTIDE SEQUENCE</scope>
    <source>
        <strain evidence="2">SB0675_bin_29</strain>
    </source>
</reference>
<feature type="region of interest" description="Disordered" evidence="1">
    <location>
        <begin position="1"/>
        <end position="54"/>
    </location>
</feature>
<accession>A0A6B1G0H9</accession>
<proteinExistence type="predicted"/>
<evidence type="ECO:0000313" key="2">
    <source>
        <dbReference type="EMBL" id="MYH61828.1"/>
    </source>
</evidence>
<comment type="caution">
    <text evidence="2">The sequence shown here is derived from an EMBL/GenBank/DDBJ whole genome shotgun (WGS) entry which is preliminary data.</text>
</comment>
<feature type="compositionally biased region" description="Basic and acidic residues" evidence="1">
    <location>
        <begin position="44"/>
        <end position="54"/>
    </location>
</feature>
<dbReference type="AlphaFoldDB" id="A0A6B1G0H9"/>
<evidence type="ECO:0000256" key="1">
    <source>
        <dbReference type="SAM" id="MobiDB-lite"/>
    </source>
</evidence>
<sequence length="149" mass="16344">MKEPETFLPSPSPTYTQEAPTATQTSVMGTPHPISTPKATPGDKTSDESAQKWHTDCIPRHAGRPFALCETGSGSGWWLHFAGWGQVLTGPYIPYNGSGEREYIHPITGQLVTVTWPAPSIVRIATAYADGKPYTLIAYSDQGWTHEEW</sequence>
<name>A0A6B1G0H9_9CHLR</name>
<protein>
    <submittedName>
        <fullName evidence="2">Uncharacterized protein</fullName>
    </submittedName>
</protein>
<dbReference type="EMBL" id="VYDA01000325">
    <property type="protein sequence ID" value="MYH61828.1"/>
    <property type="molecule type" value="Genomic_DNA"/>
</dbReference>